<comment type="caution">
    <text evidence="2">The sequence shown here is derived from an EMBL/GenBank/DDBJ whole genome shotgun (WGS) entry which is preliminary data.</text>
</comment>
<protein>
    <submittedName>
        <fullName evidence="2">Uncharacterized protein</fullName>
    </submittedName>
</protein>
<dbReference type="EMBL" id="BJTG01000003">
    <property type="protein sequence ID" value="GEJ56602.1"/>
    <property type="molecule type" value="Genomic_DNA"/>
</dbReference>
<dbReference type="Proteomes" id="UP000503640">
    <property type="component" value="Unassembled WGS sequence"/>
</dbReference>
<evidence type="ECO:0000313" key="3">
    <source>
        <dbReference type="Proteomes" id="UP000503640"/>
    </source>
</evidence>
<feature type="compositionally biased region" description="Low complexity" evidence="1">
    <location>
        <begin position="41"/>
        <end position="50"/>
    </location>
</feature>
<dbReference type="AlphaFoldDB" id="A0A7I9VJM0"/>
<keyword evidence="3" id="KW-1185">Reference proteome</keyword>
<feature type="compositionally biased region" description="Polar residues" evidence="1">
    <location>
        <begin position="1"/>
        <end position="10"/>
    </location>
</feature>
<accession>A0A7I9VJM0</accession>
<organism evidence="2 3">
    <name type="scientific">Anaeromyxobacter diazotrophicus</name>
    <dbReference type="NCBI Taxonomy" id="2590199"/>
    <lineage>
        <taxon>Bacteria</taxon>
        <taxon>Pseudomonadati</taxon>
        <taxon>Myxococcota</taxon>
        <taxon>Myxococcia</taxon>
        <taxon>Myxococcales</taxon>
        <taxon>Cystobacterineae</taxon>
        <taxon>Anaeromyxobacteraceae</taxon>
        <taxon>Anaeromyxobacter</taxon>
    </lineage>
</organism>
<gene>
    <name evidence="2" type="ORF">AMYX_13430</name>
</gene>
<name>A0A7I9VJM0_9BACT</name>
<dbReference type="RefSeq" id="WP_176064111.1">
    <property type="nucleotide sequence ID" value="NZ_BJTG01000003.1"/>
</dbReference>
<proteinExistence type="predicted"/>
<evidence type="ECO:0000313" key="2">
    <source>
        <dbReference type="EMBL" id="GEJ56602.1"/>
    </source>
</evidence>
<reference evidence="3" key="1">
    <citation type="journal article" date="2020" name="Appl. Environ. Microbiol.">
        <title>Diazotrophic Anaeromyxobacter Isolates from Soils.</title>
        <authorList>
            <person name="Masuda Y."/>
            <person name="Yamanaka H."/>
            <person name="Xu Z.X."/>
            <person name="Shiratori Y."/>
            <person name="Aono T."/>
            <person name="Amachi S."/>
            <person name="Senoo K."/>
            <person name="Itoh H."/>
        </authorList>
    </citation>
    <scope>NUCLEOTIDE SEQUENCE [LARGE SCALE GENOMIC DNA]</scope>
    <source>
        <strain evidence="3">R267</strain>
    </source>
</reference>
<sequence>MPNAKTQAAKKSSKETQEKLAAAVKARAASPLLGEPPTPPAKLAAVPAASEAKKAPAAKKSKEAKRDVIPDDAKLTVLFKEVPGRPGTLAYRTRALYLNAKTVGEWREACRGRDADPGYLHGDIRRGLVKVG</sequence>
<feature type="region of interest" description="Disordered" evidence="1">
    <location>
        <begin position="1"/>
        <end position="67"/>
    </location>
</feature>
<evidence type="ECO:0000256" key="1">
    <source>
        <dbReference type="SAM" id="MobiDB-lite"/>
    </source>
</evidence>